<dbReference type="InterPro" id="IPR029063">
    <property type="entry name" value="SAM-dependent_MTases_sf"/>
</dbReference>
<proteinExistence type="predicted"/>
<protein>
    <submittedName>
        <fullName evidence="1">Methyltransferase domain-containing protein</fullName>
    </submittedName>
</protein>
<evidence type="ECO:0000313" key="2">
    <source>
        <dbReference type="Proteomes" id="UP000295136"/>
    </source>
</evidence>
<keyword evidence="2" id="KW-1185">Reference proteome</keyword>
<evidence type="ECO:0000313" key="1">
    <source>
        <dbReference type="EMBL" id="TDE33237.1"/>
    </source>
</evidence>
<dbReference type="GO" id="GO:0032259">
    <property type="term" value="P:methylation"/>
    <property type="evidence" value="ECO:0007669"/>
    <property type="project" value="UniProtKB-KW"/>
</dbReference>
<dbReference type="SUPFAM" id="SSF53335">
    <property type="entry name" value="S-adenosyl-L-methionine-dependent methyltransferases"/>
    <property type="match status" value="1"/>
</dbReference>
<organism evidence="1 2">
    <name type="scientific">Nonomuraea mesophila</name>
    <dbReference type="NCBI Taxonomy" id="2530382"/>
    <lineage>
        <taxon>Bacteria</taxon>
        <taxon>Bacillati</taxon>
        <taxon>Actinomycetota</taxon>
        <taxon>Actinomycetes</taxon>
        <taxon>Streptosporangiales</taxon>
        <taxon>Streptosporangiaceae</taxon>
        <taxon>Nonomuraea</taxon>
    </lineage>
</organism>
<accession>A0A4R5EG75</accession>
<dbReference type="AlphaFoldDB" id="A0A4R5EG75"/>
<reference evidence="1 2" key="1">
    <citation type="submission" date="2019-03" db="EMBL/GenBank/DDBJ databases">
        <title>Draft genome sequences of novel Actinobacteria.</title>
        <authorList>
            <person name="Sahin N."/>
            <person name="Ay H."/>
            <person name="Saygin H."/>
        </authorList>
    </citation>
    <scope>NUCLEOTIDE SEQUENCE [LARGE SCALE GENOMIC DNA]</scope>
    <source>
        <strain evidence="1 2">6K102</strain>
    </source>
</reference>
<sequence length="268" mass="28129">MKPDEIGAIFDATAEEFVLLAPHLWDPIGAATVRTADVRPGERVLDVCCGAGASALPAAAAAGPAGAVDAIDLAESLLAHGRRRADAQGLANLRFIRADATTWEPDVRYDAAICVHGVFFLPDMDATVKRLIGLVRPGGRFAVTTWAKGALEQYGRALQTVIEKVRGAAVESPSSRDSVTRIDTDEGLAGWLTGLGLADARVTRAPLAVPLTSELAWLLVTGSGFRGMLAGLDADAVSRVRDDLFASLEREGLDQVDASVLIGIGHQP</sequence>
<keyword evidence="1" id="KW-0808">Transferase</keyword>
<dbReference type="RefSeq" id="WP_132638548.1">
    <property type="nucleotide sequence ID" value="NZ_SMLD01000160.1"/>
</dbReference>
<dbReference type="PANTHER" id="PTHR43591">
    <property type="entry name" value="METHYLTRANSFERASE"/>
    <property type="match status" value="1"/>
</dbReference>
<dbReference type="Proteomes" id="UP000295136">
    <property type="component" value="Unassembled WGS sequence"/>
</dbReference>
<gene>
    <name evidence="1" type="ORF">E1295_38330</name>
</gene>
<dbReference type="PANTHER" id="PTHR43591:SF24">
    <property type="entry name" value="2-METHOXY-6-POLYPRENYL-1,4-BENZOQUINOL METHYLASE, MITOCHONDRIAL"/>
    <property type="match status" value="1"/>
</dbReference>
<dbReference type="GO" id="GO:0008168">
    <property type="term" value="F:methyltransferase activity"/>
    <property type="evidence" value="ECO:0007669"/>
    <property type="project" value="UniProtKB-KW"/>
</dbReference>
<dbReference type="Pfam" id="PF01209">
    <property type="entry name" value="Ubie_methyltran"/>
    <property type="match status" value="1"/>
</dbReference>
<dbReference type="EMBL" id="SMLD01000160">
    <property type="protein sequence ID" value="TDE33237.1"/>
    <property type="molecule type" value="Genomic_DNA"/>
</dbReference>
<keyword evidence="1" id="KW-0489">Methyltransferase</keyword>
<name>A0A4R5EG75_9ACTN</name>
<dbReference type="Gene3D" id="3.40.50.150">
    <property type="entry name" value="Vaccinia Virus protein VP39"/>
    <property type="match status" value="1"/>
</dbReference>
<dbReference type="CDD" id="cd02440">
    <property type="entry name" value="AdoMet_MTases"/>
    <property type="match status" value="1"/>
</dbReference>
<comment type="caution">
    <text evidence="1">The sequence shown here is derived from an EMBL/GenBank/DDBJ whole genome shotgun (WGS) entry which is preliminary data.</text>
</comment>